<comment type="caution">
    <text evidence="1">The sequence shown here is derived from an EMBL/GenBank/DDBJ whole genome shotgun (WGS) entry which is preliminary data.</text>
</comment>
<gene>
    <name evidence="1" type="ORF">C6P61_12520</name>
</gene>
<protein>
    <submittedName>
        <fullName evidence="1">Uncharacterized protein</fullName>
    </submittedName>
</protein>
<accession>A0A2S9KCL8</accession>
<keyword evidence="2" id="KW-1185">Reference proteome</keyword>
<sequence length="70" mass="7852">MPIPPRPHTWRCPACHWSKTVMPRSDVLMLGIDHFDACPDCGHQPLETQAARAPIAELVDQIKRLLASPK</sequence>
<evidence type="ECO:0000313" key="1">
    <source>
        <dbReference type="EMBL" id="PRD68207.1"/>
    </source>
</evidence>
<dbReference type="EMBL" id="PVLR01000036">
    <property type="protein sequence ID" value="PRD68207.1"/>
    <property type="molecule type" value="Genomic_DNA"/>
</dbReference>
<name>A0A2S9KCL8_9BURK</name>
<dbReference type="OrthoDB" id="9135395at2"/>
<organism evidence="1 2">
    <name type="scientific">Malikia spinosa</name>
    <dbReference type="NCBI Taxonomy" id="86180"/>
    <lineage>
        <taxon>Bacteria</taxon>
        <taxon>Pseudomonadati</taxon>
        <taxon>Pseudomonadota</taxon>
        <taxon>Betaproteobacteria</taxon>
        <taxon>Burkholderiales</taxon>
        <taxon>Comamonadaceae</taxon>
        <taxon>Malikia</taxon>
    </lineage>
</organism>
<dbReference type="AlphaFoldDB" id="A0A2S9KCL8"/>
<reference evidence="1 2" key="1">
    <citation type="submission" date="2018-03" db="EMBL/GenBank/DDBJ databases">
        <title>Comparative genomics illustrates the genes involved in a hyperalkaliphilic mechanisms of Serpentinomonas isolated from highly-alkaline calcium-rich serpentinized springs.</title>
        <authorList>
            <person name="Suzuki S."/>
            <person name="Ishii S."/>
            <person name="Walworth N."/>
            <person name="Bird L."/>
            <person name="Kuenen J.G."/>
            <person name="Nealson K.H."/>
        </authorList>
    </citation>
    <scope>NUCLEOTIDE SEQUENCE [LARGE SCALE GENOMIC DNA]</scope>
    <source>
        <strain evidence="1 2">83</strain>
    </source>
</reference>
<proteinExistence type="predicted"/>
<dbReference type="Proteomes" id="UP000238326">
    <property type="component" value="Unassembled WGS sequence"/>
</dbReference>
<evidence type="ECO:0000313" key="2">
    <source>
        <dbReference type="Proteomes" id="UP000238326"/>
    </source>
</evidence>